<sequence length="471" mass="50786">MFPTFGRLETLLRALQTQQRAVDVTNHNIANANTPGFSRQVAALGTTPPYTIPTLSAPRVGQIGTGVTVLSVQRIREGFLDVQYRTQAEQLGMSEAKTAIYRTLDTLLNEPSETGLGAALDKFWAGWEEVANRPEHVPTRQALIEVAQTLAHRFNAMRNQVLQQREEAAHRLALEADRINQIAQQIASLNAQIRGVLAMGQQPNDLMDTRDQLLDQLARSIGTTTTVTPDGAINVYIAGHALVDRDQTDALRVTFDPVTGNAELTWVSDGRSVDVTLGAAAGLIEMHNVALPGILGDLEALRDTLVAEVNARHQAGFGLTDTGPTPPGRDFFEILPNGDLRVLPALTADPSLLAVASAPGVPGNADIALAIAGLAEELTMGSGTATINTFYETFIARVGREAERAEADRVNQESLTRAIDRRRQEVAGVSLDEEAVNLIKYQHAYQAAARAMTVVDEMLDKLINGTGLVGR</sequence>
<dbReference type="eggNOG" id="COG1256">
    <property type="taxonomic scope" value="Bacteria"/>
</dbReference>
<evidence type="ECO:0000256" key="5">
    <source>
        <dbReference type="ARBA" id="ARBA00022525"/>
    </source>
</evidence>
<accession>D1C183</accession>
<keyword evidence="11" id="KW-0969">Cilium</keyword>
<keyword evidence="11" id="KW-0282">Flagellum</keyword>
<dbReference type="eggNOG" id="COG4786">
    <property type="taxonomic scope" value="Bacteria"/>
</dbReference>
<dbReference type="HOGENOM" id="CLU_012762_1_1_0"/>
<protein>
    <recommendedName>
        <fullName evidence="4 7">Flagellar hook-associated protein 1</fullName>
        <shortName evidence="7">HAP1</shortName>
    </recommendedName>
</protein>
<feature type="domain" description="Flagellar basal body rod protein N-terminal" evidence="8">
    <location>
        <begin position="8"/>
        <end position="37"/>
    </location>
</feature>
<feature type="domain" description="Flagellar hook-associated protein FlgK helical" evidence="10">
    <location>
        <begin position="103"/>
        <end position="332"/>
    </location>
</feature>
<evidence type="ECO:0000256" key="4">
    <source>
        <dbReference type="ARBA" id="ARBA00016244"/>
    </source>
</evidence>
<dbReference type="EMBL" id="CP001823">
    <property type="protein sequence ID" value="ACZ38000.1"/>
    <property type="molecule type" value="Genomic_DNA"/>
</dbReference>
<evidence type="ECO:0000313" key="11">
    <source>
        <dbReference type="EMBL" id="ACZ38000.1"/>
    </source>
</evidence>
<keyword evidence="6 7" id="KW-0975">Bacterial flagellum</keyword>
<dbReference type="SUPFAM" id="SSF64518">
    <property type="entry name" value="Phase 1 flagellin"/>
    <property type="match status" value="1"/>
</dbReference>
<proteinExistence type="inferred from homology"/>
<gene>
    <name evidence="7" type="primary">flgK</name>
    <name evidence="11" type="ordered locus">Sthe_0562</name>
</gene>
<dbReference type="PRINTS" id="PR01005">
    <property type="entry name" value="FLGHOOKAP1"/>
</dbReference>
<dbReference type="GO" id="GO:0044780">
    <property type="term" value="P:bacterial-type flagellum assembly"/>
    <property type="evidence" value="ECO:0007669"/>
    <property type="project" value="InterPro"/>
</dbReference>
<keyword evidence="12" id="KW-1185">Reference proteome</keyword>
<dbReference type="InParanoid" id="D1C183"/>
<dbReference type="GO" id="GO:0005198">
    <property type="term" value="F:structural molecule activity"/>
    <property type="evidence" value="ECO:0007669"/>
    <property type="project" value="UniProtKB-UniRule"/>
</dbReference>
<comment type="subcellular location">
    <subcellularLocation>
        <location evidence="1 7">Bacterial flagellum</location>
    </subcellularLocation>
    <subcellularLocation>
        <location evidence="2 7">Secreted</location>
    </subcellularLocation>
</comment>
<dbReference type="KEGG" id="sti:Sthe_0562"/>
<reference evidence="11 12" key="2">
    <citation type="journal article" date="2010" name="Stand. Genomic Sci.">
        <title>Complete genome sequence of Desulfohalobium retbaense type strain (HR(100)).</title>
        <authorList>
            <person name="Spring S."/>
            <person name="Nolan M."/>
            <person name="Lapidus A."/>
            <person name="Glavina Del Rio T."/>
            <person name="Copeland A."/>
            <person name="Tice H."/>
            <person name="Cheng J.F."/>
            <person name="Lucas S."/>
            <person name="Land M."/>
            <person name="Chen F."/>
            <person name="Bruce D."/>
            <person name="Goodwin L."/>
            <person name="Pitluck S."/>
            <person name="Ivanova N."/>
            <person name="Mavromatis K."/>
            <person name="Mikhailova N."/>
            <person name="Pati A."/>
            <person name="Chen A."/>
            <person name="Palaniappan K."/>
            <person name="Hauser L."/>
            <person name="Chang Y.J."/>
            <person name="Jeffries C.D."/>
            <person name="Munk C."/>
            <person name="Kiss H."/>
            <person name="Chain P."/>
            <person name="Han C."/>
            <person name="Brettin T."/>
            <person name="Detter J.C."/>
            <person name="Schuler E."/>
            <person name="Goker M."/>
            <person name="Rohde M."/>
            <person name="Bristow J."/>
            <person name="Eisen J.A."/>
            <person name="Markowitz V."/>
            <person name="Hugenholtz P."/>
            <person name="Kyrpides N.C."/>
            <person name="Klenk H.P."/>
        </authorList>
    </citation>
    <scope>NUCLEOTIDE SEQUENCE [LARGE SCALE GENOMIC DNA]</scope>
    <source>
        <strain evidence="12">ATCC 49802 / DSM 20745 / S 6022</strain>
    </source>
</reference>
<evidence type="ECO:0000256" key="7">
    <source>
        <dbReference type="RuleBase" id="RU362065"/>
    </source>
</evidence>
<dbReference type="NCBIfam" id="TIGR02492">
    <property type="entry name" value="flgK_ends"/>
    <property type="match status" value="1"/>
</dbReference>
<dbReference type="InterPro" id="IPR001444">
    <property type="entry name" value="Flag_bb_rod_N"/>
</dbReference>
<dbReference type="GO" id="GO:0009424">
    <property type="term" value="C:bacterial-type flagellum hook"/>
    <property type="evidence" value="ECO:0007669"/>
    <property type="project" value="UniProtKB-UniRule"/>
</dbReference>
<dbReference type="PANTHER" id="PTHR30033">
    <property type="entry name" value="FLAGELLAR HOOK-ASSOCIATED PROTEIN 1"/>
    <property type="match status" value="1"/>
</dbReference>
<evidence type="ECO:0000256" key="6">
    <source>
        <dbReference type="ARBA" id="ARBA00023143"/>
    </source>
</evidence>
<dbReference type="Pfam" id="PF22638">
    <property type="entry name" value="FlgK_D1"/>
    <property type="match status" value="1"/>
</dbReference>
<evidence type="ECO:0000259" key="8">
    <source>
        <dbReference type="Pfam" id="PF00460"/>
    </source>
</evidence>
<dbReference type="Proteomes" id="UP000002027">
    <property type="component" value="Chromosome 1"/>
</dbReference>
<organism evidence="11 12">
    <name type="scientific">Sphaerobacter thermophilus (strain ATCC 49802 / DSM 20745 / KCCM 41009 / NCIMB 13125 / S 6022)</name>
    <dbReference type="NCBI Taxonomy" id="479434"/>
    <lineage>
        <taxon>Bacteria</taxon>
        <taxon>Pseudomonadati</taxon>
        <taxon>Thermomicrobiota</taxon>
        <taxon>Thermomicrobia</taxon>
        <taxon>Sphaerobacterales</taxon>
        <taxon>Sphaerobacterineae</taxon>
        <taxon>Sphaerobacteraceae</taxon>
        <taxon>Sphaerobacter</taxon>
    </lineage>
</organism>
<evidence type="ECO:0000256" key="2">
    <source>
        <dbReference type="ARBA" id="ARBA00004613"/>
    </source>
</evidence>
<dbReference type="RefSeq" id="WP_012871047.1">
    <property type="nucleotide sequence ID" value="NC_013523.1"/>
</dbReference>
<dbReference type="InterPro" id="IPR010930">
    <property type="entry name" value="Flg_bb/hook_C_dom"/>
</dbReference>
<dbReference type="AlphaFoldDB" id="D1C183"/>
<dbReference type="STRING" id="479434.Sthe_0562"/>
<dbReference type="InterPro" id="IPR053927">
    <property type="entry name" value="FlgK_helical"/>
</dbReference>
<keyword evidence="11" id="KW-0966">Cell projection</keyword>
<dbReference type="FunCoup" id="D1C183">
    <property type="interactions" value="57"/>
</dbReference>
<feature type="domain" description="Flagellar basal-body/hook protein C-terminal" evidence="9">
    <location>
        <begin position="425"/>
        <end position="464"/>
    </location>
</feature>
<dbReference type="Pfam" id="PF00460">
    <property type="entry name" value="Flg_bb_rod"/>
    <property type="match status" value="1"/>
</dbReference>
<evidence type="ECO:0000259" key="9">
    <source>
        <dbReference type="Pfam" id="PF06429"/>
    </source>
</evidence>
<reference evidence="12" key="1">
    <citation type="submission" date="2009-11" db="EMBL/GenBank/DDBJ databases">
        <title>The complete chromosome 1 of Sphaerobacter thermophilus DSM 20745.</title>
        <authorList>
            <person name="Lucas S."/>
            <person name="Copeland A."/>
            <person name="Lapidus A."/>
            <person name="Glavina del Rio T."/>
            <person name="Dalin E."/>
            <person name="Tice H."/>
            <person name="Bruce D."/>
            <person name="Goodwin L."/>
            <person name="Pitluck S."/>
            <person name="Kyrpides N."/>
            <person name="Mavromatis K."/>
            <person name="Ivanova N."/>
            <person name="Mikhailova N."/>
            <person name="LaButti K.M."/>
            <person name="Clum A."/>
            <person name="Sun H.I."/>
            <person name="Brettin T."/>
            <person name="Detter J.C."/>
            <person name="Han C."/>
            <person name="Larimer F."/>
            <person name="Land M."/>
            <person name="Hauser L."/>
            <person name="Markowitz V."/>
            <person name="Cheng J.F."/>
            <person name="Hugenholtz P."/>
            <person name="Woyke T."/>
            <person name="Wu D."/>
            <person name="Steenblock K."/>
            <person name="Schneider S."/>
            <person name="Pukall R."/>
            <person name="Goeker M."/>
            <person name="Klenk H.P."/>
            <person name="Eisen J.A."/>
        </authorList>
    </citation>
    <scope>NUCLEOTIDE SEQUENCE [LARGE SCALE GENOMIC DNA]</scope>
    <source>
        <strain evidence="12">ATCC 49802 / DSM 20745 / S 6022</strain>
    </source>
</reference>
<evidence type="ECO:0000256" key="1">
    <source>
        <dbReference type="ARBA" id="ARBA00004365"/>
    </source>
</evidence>
<evidence type="ECO:0000256" key="3">
    <source>
        <dbReference type="ARBA" id="ARBA00009677"/>
    </source>
</evidence>
<dbReference type="InterPro" id="IPR002371">
    <property type="entry name" value="FlgK"/>
</dbReference>
<evidence type="ECO:0000313" key="12">
    <source>
        <dbReference type="Proteomes" id="UP000002027"/>
    </source>
</evidence>
<comment type="similarity">
    <text evidence="3 7">Belongs to the flagella basal body rod proteins family.</text>
</comment>
<evidence type="ECO:0000259" key="10">
    <source>
        <dbReference type="Pfam" id="PF22638"/>
    </source>
</evidence>
<dbReference type="PANTHER" id="PTHR30033:SF1">
    <property type="entry name" value="FLAGELLAR HOOK-ASSOCIATED PROTEIN 1"/>
    <property type="match status" value="1"/>
</dbReference>
<dbReference type="GO" id="GO:0005576">
    <property type="term" value="C:extracellular region"/>
    <property type="evidence" value="ECO:0007669"/>
    <property type="project" value="UniProtKB-SubCell"/>
</dbReference>
<keyword evidence="5 7" id="KW-0964">Secreted</keyword>
<dbReference type="Pfam" id="PF06429">
    <property type="entry name" value="Flg_bbr_C"/>
    <property type="match status" value="1"/>
</dbReference>
<name>D1C183_SPHTD</name>